<accession>A0A1V6MZ39</accession>
<organism evidence="2 3">
    <name type="scientific">Streptomyces phaeoluteigriseus</name>
    <dbReference type="NCBI Taxonomy" id="114686"/>
    <lineage>
        <taxon>Bacteria</taxon>
        <taxon>Bacillati</taxon>
        <taxon>Actinomycetota</taxon>
        <taxon>Actinomycetes</taxon>
        <taxon>Kitasatosporales</taxon>
        <taxon>Streptomycetaceae</taxon>
        <taxon>Streptomyces</taxon>
        <taxon>Streptomyces aurantiacus group</taxon>
    </lineage>
</organism>
<dbReference type="EMBL" id="MPOH02000002">
    <property type="protein sequence ID" value="OQD57664.1"/>
    <property type="molecule type" value="Genomic_DNA"/>
</dbReference>
<reference evidence="3" key="1">
    <citation type="submission" date="2016-11" db="EMBL/GenBank/DDBJ databases">
        <authorList>
            <person name="Schniete J.K."/>
            <person name="Salih T."/>
            <person name="Algora Gallardo L."/>
            <person name="Martinez Fernandez S."/>
            <person name="Herron P.R."/>
        </authorList>
    </citation>
    <scope>NUCLEOTIDE SEQUENCE [LARGE SCALE GENOMIC DNA]</scope>
    <source>
        <strain evidence="3">DSM 41896</strain>
    </source>
</reference>
<reference evidence="2 3" key="2">
    <citation type="submission" date="2017-02" db="EMBL/GenBank/DDBJ databases">
        <title>Draft genome sequence of Streptomyces phaeoluteigriseus type strain DSM41896.</title>
        <authorList>
            <person name="Salih T.S."/>
            <person name="Algora Gallardo L."/>
            <person name="Melo Santos T."/>
            <person name="Filgueira Martinez S."/>
            <person name="Herron P.R."/>
        </authorList>
    </citation>
    <scope>NUCLEOTIDE SEQUENCE [LARGE SCALE GENOMIC DNA]</scope>
    <source>
        <strain evidence="2 3">DSM 41896</strain>
    </source>
</reference>
<proteinExistence type="predicted"/>
<evidence type="ECO:0000313" key="3">
    <source>
        <dbReference type="Proteomes" id="UP000184286"/>
    </source>
</evidence>
<feature type="region of interest" description="Disordered" evidence="1">
    <location>
        <begin position="1"/>
        <end position="20"/>
    </location>
</feature>
<evidence type="ECO:0000256" key="1">
    <source>
        <dbReference type="SAM" id="MobiDB-lite"/>
    </source>
</evidence>
<evidence type="ECO:0000313" key="2">
    <source>
        <dbReference type="EMBL" id="OQD57664.1"/>
    </source>
</evidence>
<sequence>MFKAQISRADTNVDKDTPTASCSDYTHSPFGEQGMPCRASFLLCTACPNAVITPRHLPRLAYLLHVLQELRAVLSPEVWDQDWREPFARLRHLRKAPDFTDTEWNDALEKASAHDRRVIDQLLKKGFDA</sequence>
<dbReference type="Proteomes" id="UP000184286">
    <property type="component" value="Unassembled WGS sequence"/>
</dbReference>
<dbReference type="AlphaFoldDB" id="A0A1V6MZ39"/>
<name>A0A1V6MZ39_9ACTN</name>
<comment type="caution">
    <text evidence="2">The sequence shown here is derived from an EMBL/GenBank/DDBJ whole genome shotgun (WGS) entry which is preliminary data.</text>
</comment>
<gene>
    <name evidence="2" type="ORF">BM536_000700</name>
</gene>
<protein>
    <submittedName>
        <fullName evidence="2">Uncharacterized protein</fullName>
    </submittedName>
</protein>